<dbReference type="Proteomes" id="UP000240377">
    <property type="component" value="Segment"/>
</dbReference>
<evidence type="ECO:0008006" key="3">
    <source>
        <dbReference type="Google" id="ProtNLM"/>
    </source>
</evidence>
<reference evidence="1" key="1">
    <citation type="submission" date="2018-01" db="EMBL/GenBank/DDBJ databases">
        <title>Lactobacillus phages that infect wine-derived L. plantarum strains.</title>
        <authorList>
            <person name="Kyrkou I."/>
            <person name="Hestbjerg Hansen L."/>
        </authorList>
    </citation>
    <scope>NUCLEOTIDE SEQUENCE [LARGE SCALE GENOMIC DNA]</scope>
</reference>
<dbReference type="EMBL" id="MG765279">
    <property type="protein sequence ID" value="AUV60167.1"/>
    <property type="molecule type" value="Genomic_DNA"/>
</dbReference>
<name>A0A2K9VD68_9CAUD</name>
<organism evidence="1 2">
    <name type="scientific">Lactobacillus phage Semele</name>
    <dbReference type="NCBI Taxonomy" id="2079433"/>
    <lineage>
        <taxon>Viruses</taxon>
        <taxon>Duplodnaviria</taxon>
        <taxon>Heunggongvirae</taxon>
        <taxon>Uroviricota</taxon>
        <taxon>Caudoviricetes</taxon>
        <taxon>Herelleviridae</taxon>
        <taxon>Harbinvirus</taxon>
        <taxon>Harbinvirus semele</taxon>
    </lineage>
</organism>
<accession>A0A2K9VD68</accession>
<keyword evidence="2" id="KW-1185">Reference proteome</keyword>
<proteinExistence type="predicted"/>
<dbReference type="Pfam" id="PF07852">
    <property type="entry name" value="DUF1642"/>
    <property type="match status" value="1"/>
</dbReference>
<protein>
    <recommendedName>
        <fullName evidence="3">DUF1642 domain-containing protein</fullName>
    </recommendedName>
</protein>
<dbReference type="InterPro" id="IPR012865">
    <property type="entry name" value="DUF1642"/>
</dbReference>
<evidence type="ECO:0000313" key="2">
    <source>
        <dbReference type="Proteomes" id="UP000240377"/>
    </source>
</evidence>
<dbReference type="RefSeq" id="YP_009798486.1">
    <property type="nucleotide sequence ID" value="NC_047926.1"/>
</dbReference>
<dbReference type="KEGG" id="vg:54988948"/>
<dbReference type="GeneID" id="54988948"/>
<sequence length="145" mass="16411">MIKIYRKTTTIKAEQFDGSDEMIEKYDIINTQLASTAIGFEGAYFLPTMEGELRVNIGDWIASGVEDENWAIADDVFKKTYAELPVIPEYVADYIDMLKNNSDVINASIGAIEYGWGSIKLTTWLDENGDTFARAWLDGYQIEED</sequence>
<evidence type="ECO:0000313" key="1">
    <source>
        <dbReference type="EMBL" id="AUV60167.1"/>
    </source>
</evidence>